<dbReference type="RefSeq" id="WP_076432728.1">
    <property type="nucleotide sequence ID" value="NZ_FTNO01000006.1"/>
</dbReference>
<dbReference type="AlphaFoldDB" id="A0A1N7EPA9"/>
<dbReference type="OrthoDB" id="335130at2157"/>
<gene>
    <name evidence="2" type="ORF">SAMN05421858_4463</name>
</gene>
<evidence type="ECO:0000259" key="1">
    <source>
        <dbReference type="Pfam" id="PF01850"/>
    </source>
</evidence>
<dbReference type="SUPFAM" id="SSF88723">
    <property type="entry name" value="PIN domain-like"/>
    <property type="match status" value="1"/>
</dbReference>
<accession>A0A1N7EPA9</accession>
<evidence type="ECO:0000313" key="2">
    <source>
        <dbReference type="EMBL" id="SIR89896.1"/>
    </source>
</evidence>
<keyword evidence="3" id="KW-1185">Reference proteome</keyword>
<dbReference type="Gene3D" id="3.40.50.1010">
    <property type="entry name" value="5'-nuclease"/>
    <property type="match status" value="1"/>
</dbReference>
<dbReference type="InterPro" id="IPR029060">
    <property type="entry name" value="PIN-like_dom_sf"/>
</dbReference>
<sequence length="137" mass="15399">MLFADSWAWLELTLEGENEAQAREVIKRGEEEGMIVATTVLAEVYYILDREKGTTTAEKTMEMISGFDHLDILPVTPSIAIRGAQLRRKYYSQADERTPSYADMIHLATAEEVAGCDLLCTGDSDFEDITEVECHVF</sequence>
<evidence type="ECO:0000313" key="3">
    <source>
        <dbReference type="Proteomes" id="UP000186914"/>
    </source>
</evidence>
<dbReference type="Pfam" id="PF01850">
    <property type="entry name" value="PIN"/>
    <property type="match status" value="1"/>
</dbReference>
<proteinExistence type="predicted"/>
<dbReference type="InterPro" id="IPR002716">
    <property type="entry name" value="PIN_dom"/>
</dbReference>
<protein>
    <submittedName>
        <fullName evidence="2">Predicted nucleic acid-binding protein, contains PIN domain</fullName>
    </submittedName>
</protein>
<feature type="domain" description="PIN" evidence="1">
    <location>
        <begin position="4"/>
        <end position="130"/>
    </location>
</feature>
<name>A0A1N7EPA9_9EURY</name>
<reference evidence="3" key="1">
    <citation type="submission" date="2017-01" db="EMBL/GenBank/DDBJ databases">
        <authorList>
            <person name="Varghese N."/>
            <person name="Submissions S."/>
        </authorList>
    </citation>
    <scope>NUCLEOTIDE SEQUENCE [LARGE SCALE GENOMIC DNA]</scope>
    <source>
        <strain evidence="3">CGMCC 1.7737</strain>
    </source>
</reference>
<dbReference type="Proteomes" id="UP000186914">
    <property type="component" value="Unassembled WGS sequence"/>
</dbReference>
<organism evidence="2 3">
    <name type="scientific">Haladaptatus litoreus</name>
    <dbReference type="NCBI Taxonomy" id="553468"/>
    <lineage>
        <taxon>Archaea</taxon>
        <taxon>Methanobacteriati</taxon>
        <taxon>Methanobacteriota</taxon>
        <taxon>Stenosarchaea group</taxon>
        <taxon>Halobacteria</taxon>
        <taxon>Halobacteriales</taxon>
        <taxon>Haladaptataceae</taxon>
        <taxon>Haladaptatus</taxon>
    </lineage>
</organism>
<dbReference type="EMBL" id="FTNO01000006">
    <property type="protein sequence ID" value="SIR89896.1"/>
    <property type="molecule type" value="Genomic_DNA"/>
</dbReference>